<organism evidence="1 2">
    <name type="scientific">Cephalotus follicularis</name>
    <name type="common">Albany pitcher plant</name>
    <dbReference type="NCBI Taxonomy" id="3775"/>
    <lineage>
        <taxon>Eukaryota</taxon>
        <taxon>Viridiplantae</taxon>
        <taxon>Streptophyta</taxon>
        <taxon>Embryophyta</taxon>
        <taxon>Tracheophyta</taxon>
        <taxon>Spermatophyta</taxon>
        <taxon>Magnoliopsida</taxon>
        <taxon>eudicotyledons</taxon>
        <taxon>Gunneridae</taxon>
        <taxon>Pentapetalae</taxon>
        <taxon>rosids</taxon>
        <taxon>fabids</taxon>
        <taxon>Oxalidales</taxon>
        <taxon>Cephalotaceae</taxon>
        <taxon>Cephalotus</taxon>
    </lineage>
</organism>
<dbReference type="PANTHER" id="PTHR48434">
    <property type="entry name" value="(RAPE) HYPOTHETICAL PROTEIN"/>
    <property type="match status" value="1"/>
</dbReference>
<keyword evidence="2" id="KW-1185">Reference proteome</keyword>
<dbReference type="EMBL" id="BDDD01009548">
    <property type="protein sequence ID" value="GAV92357.1"/>
    <property type="molecule type" value="Genomic_DNA"/>
</dbReference>
<proteinExistence type="predicted"/>
<gene>
    <name evidence="1" type="ORF">CFOL_v3_35736</name>
</gene>
<dbReference type="Proteomes" id="UP000187406">
    <property type="component" value="Unassembled WGS sequence"/>
</dbReference>
<dbReference type="PANTHER" id="PTHR48434:SF1">
    <property type="entry name" value="(RAPE) HYPOTHETICAL PROTEIN"/>
    <property type="match status" value="1"/>
</dbReference>
<sequence>NLIIHTSIFIQKILTLKDWNQPAHSHRQFSGSYIPSIYNYFDYIDAWRHTFLFQNVENRHSGFFCFDKTFNIDQTIQLWFVDWWLREVFSRFSNLGIGVSA</sequence>
<protein>
    <submittedName>
        <fullName evidence="1">Uncharacterized protein</fullName>
    </submittedName>
</protein>
<evidence type="ECO:0000313" key="2">
    <source>
        <dbReference type="Proteomes" id="UP000187406"/>
    </source>
</evidence>
<comment type="caution">
    <text evidence="1">The sequence shown here is derived from an EMBL/GenBank/DDBJ whole genome shotgun (WGS) entry which is preliminary data.</text>
</comment>
<evidence type="ECO:0000313" key="1">
    <source>
        <dbReference type="EMBL" id="GAV92357.1"/>
    </source>
</evidence>
<dbReference type="AlphaFoldDB" id="A0A1Q3DIM6"/>
<dbReference type="InParanoid" id="A0A1Q3DIM6"/>
<reference evidence="2" key="1">
    <citation type="submission" date="2016-04" db="EMBL/GenBank/DDBJ databases">
        <title>Cephalotus genome sequencing.</title>
        <authorList>
            <person name="Fukushima K."/>
            <person name="Hasebe M."/>
            <person name="Fang X."/>
        </authorList>
    </citation>
    <scope>NUCLEOTIDE SEQUENCE [LARGE SCALE GENOMIC DNA]</scope>
    <source>
        <strain evidence="2">cv. St1</strain>
    </source>
</reference>
<accession>A0A1Q3DIM6</accession>
<feature type="non-terminal residue" evidence="1">
    <location>
        <position position="1"/>
    </location>
</feature>
<name>A0A1Q3DIM6_CEPFO</name>